<feature type="domain" description="Helicase-associated" evidence="2">
    <location>
        <begin position="314"/>
        <end position="372"/>
    </location>
</feature>
<feature type="domain" description="Helicase-associated" evidence="2">
    <location>
        <begin position="461"/>
        <end position="521"/>
    </location>
</feature>
<accession>A0ABX6WJ40</accession>
<feature type="compositionally biased region" description="Basic residues" evidence="1">
    <location>
        <begin position="637"/>
        <end position="656"/>
    </location>
</feature>
<dbReference type="PANTHER" id="PTHR33418:SF1">
    <property type="entry name" value="HELICASE-ASSOCIATED DOMAIN-CONTAINING PROTEIN"/>
    <property type="match status" value="1"/>
</dbReference>
<sequence>MLYRDSEIHLNAQARARVSALCRVAPRVLERALPAWMREEPCGKYGYGPVGRLMRGEEAVAAWGPACPACTAARTGRRVPALRYLAPEHRVCARHRHWLLYLPGASGLPVPLGRCPEIIDAQRRHVQLLRRFPTGAKAFEVARAITNSWWDQPWPGEERAWPARLKATRPDDADPGWWKAAARDLITYPETVAVARLLASRPLQQHTVTESGGHLPYRLGELPQLLTEIADHLGRPWLAHHLAAVTHGPLFTWAHSCVRTRAAPTPAAQRTLWKVHSSHRPRPLSDLLPQRTAADQQPAPHVIKRLRGHSLQAEQAFQTGLAQAHAYHQRHGHLAVPKEDILNGYPLGQWIANLRTSHTRMPTHQAAALNGIYPWWNAPWSTLWQRTWHHARDHAEAHSPLEPASGFPTTSYSLGEWLYLQCTRYPALHPEQQRLLTEIGITAQAAAAARPRRRNLKASAEEAFAHARSYAAEHGSLASVTTSTVHEGFRLGQWLANQRKYHRGKHRPLPAGRAQALTAIDPWWCPPWNLKWQRSYHRARNAAAGQPLRPDSGFIDLDDALAARWLQRQCSTYHELHPEQQQLLADLGITAAAAQVRERTYTRPAPKTPSARPFPDTEDKNGRAGRLADPAAPTGPRRARRATGPKRPRQRRSRLGHRPDLRSGFETALAHARAWHSKHGHLAVPRDSQHDGYPLGMWLFSQRNRAKQRARAGMPPSPHLTELDAIDPWWNPPWDLHWQRNYYRARNHVDAGRPFDPAALAPSPGTVLGSWITRACLQYHQLHPGQQHLLTLIGITPEVAHARTRRAHPWRTAVEHAQTWAEIHGHLAVPRDTTQDGFPLGRWLNKQRYRTRKTGHTPAAHALTAIDPWWNPPWGMVWQRAYQRARTHPHNPTTHRWLTRQRRSWPLLHPDQQHLLTTADLISI</sequence>
<dbReference type="Pfam" id="PF03457">
    <property type="entry name" value="HA"/>
    <property type="match status" value="4"/>
</dbReference>
<dbReference type="Gene3D" id="6.10.140.530">
    <property type="match status" value="3"/>
</dbReference>
<evidence type="ECO:0000259" key="2">
    <source>
        <dbReference type="Pfam" id="PF03457"/>
    </source>
</evidence>
<dbReference type="EMBL" id="CP065050">
    <property type="protein sequence ID" value="QPI61468.1"/>
    <property type="molecule type" value="Genomic_DNA"/>
</dbReference>
<feature type="region of interest" description="Disordered" evidence="1">
    <location>
        <begin position="597"/>
        <end position="662"/>
    </location>
</feature>
<reference evidence="3 4" key="1">
    <citation type="submission" date="2020-11" db="EMBL/GenBank/DDBJ databases">
        <title>Complete genome sequence unveiled secondary metabolic potentials in Streptomyces solisilvae HNM0141.</title>
        <authorList>
            <person name="Huang X."/>
        </authorList>
    </citation>
    <scope>NUCLEOTIDE SEQUENCE [LARGE SCALE GENOMIC DNA]</scope>
    <source>
        <strain evidence="3 4">HNM0141</strain>
    </source>
</reference>
<organism evidence="3 4">
    <name type="scientific">Streptomyces malaysiensis</name>
    <dbReference type="NCBI Taxonomy" id="92644"/>
    <lineage>
        <taxon>Bacteria</taxon>
        <taxon>Bacillati</taxon>
        <taxon>Actinomycetota</taxon>
        <taxon>Actinomycetes</taxon>
        <taxon>Kitasatosporales</taxon>
        <taxon>Streptomycetaceae</taxon>
        <taxon>Streptomyces</taxon>
        <taxon>Streptomyces violaceusniger group</taxon>
    </lineage>
</organism>
<gene>
    <name evidence="3" type="ORF">I1A49_47200</name>
</gene>
<feature type="domain" description="Helicase-associated" evidence="2">
    <location>
        <begin position="808"/>
        <end position="858"/>
    </location>
</feature>
<evidence type="ECO:0000313" key="3">
    <source>
        <dbReference type="EMBL" id="QPI61468.1"/>
    </source>
</evidence>
<dbReference type="PANTHER" id="PTHR33418">
    <property type="entry name" value="HELICASE-ASSOCIATED"/>
    <property type="match status" value="1"/>
</dbReference>
<name>A0ABX6WJ40_STRMQ</name>
<evidence type="ECO:0000313" key="4">
    <source>
        <dbReference type="Proteomes" id="UP000663421"/>
    </source>
</evidence>
<keyword evidence="4" id="KW-1185">Reference proteome</keyword>
<protein>
    <submittedName>
        <fullName evidence="3">Helicase associated domain-containing protein</fullName>
    </submittedName>
</protein>
<dbReference type="Proteomes" id="UP000663421">
    <property type="component" value="Chromosome"/>
</dbReference>
<proteinExistence type="predicted"/>
<feature type="domain" description="Helicase-associated" evidence="2">
    <location>
        <begin position="665"/>
        <end position="727"/>
    </location>
</feature>
<dbReference type="InterPro" id="IPR005114">
    <property type="entry name" value="Helicase_assoc"/>
</dbReference>
<evidence type="ECO:0000256" key="1">
    <source>
        <dbReference type="SAM" id="MobiDB-lite"/>
    </source>
</evidence>